<evidence type="ECO:0000313" key="10">
    <source>
        <dbReference type="Proteomes" id="UP000289166"/>
    </source>
</evidence>
<sequence length="322" mass="37656">MARQKLSIQSKSKQEKTIQEGFKEFTTHCKIKNLAEKTIVYYEAYFAKFEAFLQNAKTKHIADISKTTIDDYILYLKEETEVNDITVNTSIRAVRAFVYYWQSLGYCSQFKIKLIKADKKIKETYSDHELRLLLDKPNMKDFAEYRNWVTVNFLLATGVRVGEFVNIRVGDILMDEAIVRIRHGKSRRERHLPLSKTITKVLMEYLSIRNGEADDFLFCNAYGGKFDENSCKHAISKYNKVRGVNKTSLHLFRHTFAKNWILNGGDIFRLQKVLGHSSIETVREYVNMFSDDLKRNFDNFNPLETISNQKGNHISMKGRNKR</sequence>
<keyword evidence="5" id="KW-0233">DNA recombination</keyword>
<proteinExistence type="inferred from homology"/>
<dbReference type="PANTHER" id="PTHR30349">
    <property type="entry name" value="PHAGE INTEGRASE-RELATED"/>
    <property type="match status" value="1"/>
</dbReference>
<dbReference type="InterPro" id="IPR010998">
    <property type="entry name" value="Integrase_recombinase_N"/>
</dbReference>
<dbReference type="InterPro" id="IPR013762">
    <property type="entry name" value="Integrase-like_cat_sf"/>
</dbReference>
<dbReference type="Pfam" id="PF00589">
    <property type="entry name" value="Phage_integrase"/>
    <property type="match status" value="1"/>
</dbReference>
<protein>
    <submittedName>
        <fullName evidence="9">Site-specific integrase</fullName>
    </submittedName>
</protein>
<feature type="domain" description="Tyr recombinase" evidence="7">
    <location>
        <begin position="119"/>
        <end position="298"/>
    </location>
</feature>
<organism evidence="9 10">
    <name type="scientific">Acetivibrio mesophilus</name>
    <dbReference type="NCBI Taxonomy" id="2487273"/>
    <lineage>
        <taxon>Bacteria</taxon>
        <taxon>Bacillati</taxon>
        <taxon>Bacillota</taxon>
        <taxon>Clostridia</taxon>
        <taxon>Eubacteriales</taxon>
        <taxon>Oscillospiraceae</taxon>
        <taxon>Acetivibrio</taxon>
    </lineage>
</organism>
<evidence type="ECO:0000256" key="5">
    <source>
        <dbReference type="ARBA" id="ARBA00023172"/>
    </source>
</evidence>
<feature type="domain" description="Core-binding (CB)" evidence="8">
    <location>
        <begin position="16"/>
        <end position="102"/>
    </location>
</feature>
<dbReference type="InterPro" id="IPR011010">
    <property type="entry name" value="DNA_brk_join_enz"/>
</dbReference>
<dbReference type="GO" id="GO:0006310">
    <property type="term" value="P:DNA recombination"/>
    <property type="evidence" value="ECO:0007669"/>
    <property type="project" value="UniProtKB-KW"/>
</dbReference>
<dbReference type="OrthoDB" id="107900at2"/>
<dbReference type="AlphaFoldDB" id="A0A4Q0I197"/>
<dbReference type="Gene3D" id="1.10.150.130">
    <property type="match status" value="1"/>
</dbReference>
<dbReference type="Gene3D" id="1.10.443.10">
    <property type="entry name" value="Intergrase catalytic core"/>
    <property type="match status" value="1"/>
</dbReference>
<evidence type="ECO:0000256" key="6">
    <source>
        <dbReference type="PROSITE-ProRule" id="PRU01248"/>
    </source>
</evidence>
<dbReference type="PROSITE" id="PS51898">
    <property type="entry name" value="TYR_RECOMBINASE"/>
    <property type="match status" value="1"/>
</dbReference>
<keyword evidence="4 6" id="KW-0238">DNA-binding</keyword>
<keyword evidence="10" id="KW-1185">Reference proteome</keyword>
<dbReference type="CDD" id="cd00397">
    <property type="entry name" value="DNA_BRE_C"/>
    <property type="match status" value="1"/>
</dbReference>
<comment type="similarity">
    <text evidence="2">Belongs to the 'phage' integrase family.</text>
</comment>
<dbReference type="InterPro" id="IPR004107">
    <property type="entry name" value="Integrase_SAM-like_N"/>
</dbReference>
<dbReference type="EMBL" id="RLII01000027">
    <property type="protein sequence ID" value="RXE58020.1"/>
    <property type="molecule type" value="Genomic_DNA"/>
</dbReference>
<accession>A0A4Q0I197</accession>
<reference evidence="10" key="1">
    <citation type="submission" date="2018-11" db="EMBL/GenBank/DDBJ databases">
        <title>Genome sequencing of a novel mesophilic and cellulolytic organism within the genus Hungateiclostridium.</title>
        <authorList>
            <person name="Rettenmaier R."/>
            <person name="Liebl W."/>
            <person name="Zverlov V."/>
        </authorList>
    </citation>
    <scope>NUCLEOTIDE SEQUENCE [LARGE SCALE GENOMIC DNA]</scope>
    <source>
        <strain evidence="10">N2K1</strain>
    </source>
</reference>
<dbReference type="InterPro" id="IPR050090">
    <property type="entry name" value="Tyrosine_recombinase_XerCD"/>
</dbReference>
<gene>
    <name evidence="9" type="ORF">EFD62_14670</name>
</gene>
<dbReference type="PROSITE" id="PS51900">
    <property type="entry name" value="CB"/>
    <property type="match status" value="1"/>
</dbReference>
<dbReference type="InterPro" id="IPR002104">
    <property type="entry name" value="Integrase_catalytic"/>
</dbReference>
<evidence type="ECO:0000259" key="7">
    <source>
        <dbReference type="PROSITE" id="PS51898"/>
    </source>
</evidence>
<keyword evidence="3" id="KW-0229">DNA integration</keyword>
<comment type="function">
    <text evidence="1">Site-specific tyrosine recombinase, which acts by catalyzing the cutting and rejoining of the recombining DNA molecules.</text>
</comment>
<dbReference type="PANTHER" id="PTHR30349:SF41">
    <property type="entry name" value="INTEGRASE_RECOMBINASE PROTEIN MJ0367-RELATED"/>
    <property type="match status" value="1"/>
</dbReference>
<evidence type="ECO:0000256" key="1">
    <source>
        <dbReference type="ARBA" id="ARBA00003283"/>
    </source>
</evidence>
<evidence type="ECO:0000259" key="8">
    <source>
        <dbReference type="PROSITE" id="PS51900"/>
    </source>
</evidence>
<name>A0A4Q0I197_9FIRM</name>
<evidence type="ECO:0000256" key="2">
    <source>
        <dbReference type="ARBA" id="ARBA00008857"/>
    </source>
</evidence>
<dbReference type="Proteomes" id="UP000289166">
    <property type="component" value="Unassembled WGS sequence"/>
</dbReference>
<dbReference type="SUPFAM" id="SSF56349">
    <property type="entry name" value="DNA breaking-rejoining enzymes"/>
    <property type="match status" value="1"/>
</dbReference>
<comment type="caution">
    <text evidence="9">The sequence shown here is derived from an EMBL/GenBank/DDBJ whole genome shotgun (WGS) entry which is preliminary data.</text>
</comment>
<evidence type="ECO:0000256" key="3">
    <source>
        <dbReference type="ARBA" id="ARBA00022908"/>
    </source>
</evidence>
<dbReference type="RefSeq" id="WP_128706360.1">
    <property type="nucleotide sequence ID" value="NZ_RLII01000027.1"/>
</dbReference>
<evidence type="ECO:0000256" key="4">
    <source>
        <dbReference type="ARBA" id="ARBA00023125"/>
    </source>
</evidence>
<dbReference type="InterPro" id="IPR044068">
    <property type="entry name" value="CB"/>
</dbReference>
<dbReference type="Pfam" id="PF13495">
    <property type="entry name" value="Phage_int_SAM_4"/>
    <property type="match status" value="1"/>
</dbReference>
<dbReference type="GO" id="GO:0003677">
    <property type="term" value="F:DNA binding"/>
    <property type="evidence" value="ECO:0007669"/>
    <property type="project" value="UniProtKB-UniRule"/>
</dbReference>
<dbReference type="GO" id="GO:0015074">
    <property type="term" value="P:DNA integration"/>
    <property type="evidence" value="ECO:0007669"/>
    <property type="project" value="UniProtKB-KW"/>
</dbReference>
<evidence type="ECO:0000313" key="9">
    <source>
        <dbReference type="EMBL" id="RXE58020.1"/>
    </source>
</evidence>